<evidence type="ECO:0000313" key="1">
    <source>
        <dbReference type="EMBL" id="SUS06862.1"/>
    </source>
</evidence>
<proteinExistence type="predicted"/>
<name>A0A380TEG6_9ZZZZ</name>
<reference evidence="1" key="1">
    <citation type="submission" date="2018-07" db="EMBL/GenBank/DDBJ databases">
        <authorList>
            <person name="Quirk P.G."/>
            <person name="Krulwich T.A."/>
        </authorList>
    </citation>
    <scope>NUCLEOTIDE SEQUENCE</scope>
</reference>
<organism evidence="1">
    <name type="scientific">metagenome</name>
    <dbReference type="NCBI Taxonomy" id="256318"/>
    <lineage>
        <taxon>unclassified sequences</taxon>
        <taxon>metagenomes</taxon>
    </lineage>
</organism>
<gene>
    <name evidence="1" type="ORF">DF3PB_3390007</name>
</gene>
<sequence>MRECLDKGIVTEAMIREEMRLDHVRHDALEVLERTVPLAA</sequence>
<dbReference type="AlphaFoldDB" id="A0A380TEG6"/>
<dbReference type="EMBL" id="UIDG01000267">
    <property type="protein sequence ID" value="SUS06862.1"/>
    <property type="molecule type" value="Genomic_DNA"/>
</dbReference>
<protein>
    <submittedName>
        <fullName evidence="1">Uncharacterized protein</fullName>
    </submittedName>
</protein>
<accession>A0A380TEG6</accession>